<evidence type="ECO:0000313" key="11">
    <source>
        <dbReference type="EMBL" id="KAG8443019.1"/>
    </source>
</evidence>
<feature type="region of interest" description="Disordered" evidence="9">
    <location>
        <begin position="295"/>
        <end position="317"/>
    </location>
</feature>
<evidence type="ECO:0000256" key="7">
    <source>
        <dbReference type="ARBA" id="ARBA00042384"/>
    </source>
</evidence>
<evidence type="ECO:0000256" key="8">
    <source>
        <dbReference type="PROSITE-ProRule" id="PRU00723"/>
    </source>
</evidence>
<keyword evidence="3" id="KW-0811">Translocation</keyword>
<dbReference type="SMART" id="SM00356">
    <property type="entry name" value="ZnF_C3H1"/>
    <property type="match status" value="1"/>
</dbReference>
<name>A0A8T2JCV6_9PIPI</name>
<comment type="subcellular location">
    <subcellularLocation>
        <location evidence="1">Nucleus membrane</location>
        <topology evidence="1">Peripheral membrane protein</topology>
        <orientation evidence="1">Cytoplasmic side</orientation>
    </subcellularLocation>
    <subcellularLocation>
        <location evidence="2">Nucleus</location>
        <location evidence="2">Nuclear pore complex</location>
    </subcellularLocation>
</comment>
<keyword evidence="8" id="KW-0863">Zinc-finger</keyword>
<keyword evidence="3" id="KW-0906">Nuclear pore complex</keyword>
<comment type="function">
    <text evidence="5">Required for the export of mRNAs containing poly(A) tails from the nucleus into the cytoplasm.</text>
</comment>
<dbReference type="PROSITE" id="PS50103">
    <property type="entry name" value="ZF_C3H1"/>
    <property type="match status" value="1"/>
</dbReference>
<dbReference type="InterPro" id="IPR051767">
    <property type="entry name" value="Nucleoporin_NUP42"/>
</dbReference>
<evidence type="ECO:0000256" key="1">
    <source>
        <dbReference type="ARBA" id="ARBA00004335"/>
    </source>
</evidence>
<evidence type="ECO:0000256" key="2">
    <source>
        <dbReference type="ARBA" id="ARBA00004567"/>
    </source>
</evidence>
<keyword evidence="8" id="KW-0862">Zinc</keyword>
<sequence length="444" mass="47157">MTICNFFLQGRCRFGDKCWNEHPVDGGSYSNQNRQQDPAGGHRSTWSASQRYIQPSSFSQSTTWTNRDEKPSFRSFSSFGTKNDGRKNNSTATTFVTSQNRFSALSSHDTTKHTKSEEEYVEEIMADLLIWETSGQWLFSVLRNPKINKNLSGFEDISQEELRFEYYVCQAEGILPKYGNTVQLLLSKWKQRALEIKNLTPSAKATLLNELNSSPDSLNSGFGGQNSSAFGSSGFPTGNTAPTAATFSFKPEAALAQKTGETSNKLTFPGFGSKPLNTAGFGTSSTAPTAASFSFAPSNTGSQPPAPAKVAGFGSSTSTATGPAFGGTLSSTVPSVFGGGSFAAVCTVNEPSAVSDLFSAKAQAPQPATSLFKQPTGPSGPAPTSTSVSAIPLVPPSSASGSKCSPLFTQRNELSAEELAQFEAKRFVLGQIPLKPPPADLLVS</sequence>
<dbReference type="OrthoDB" id="20729at2759"/>
<dbReference type="EMBL" id="JAACNH010000005">
    <property type="protein sequence ID" value="KAG8443019.1"/>
    <property type="molecule type" value="Genomic_DNA"/>
</dbReference>
<evidence type="ECO:0000256" key="9">
    <source>
        <dbReference type="SAM" id="MobiDB-lite"/>
    </source>
</evidence>
<feature type="region of interest" description="Disordered" evidence="9">
    <location>
        <begin position="368"/>
        <end position="389"/>
    </location>
</feature>
<evidence type="ECO:0000256" key="3">
    <source>
        <dbReference type="ARBA" id="ARBA00023132"/>
    </source>
</evidence>
<dbReference type="AlphaFoldDB" id="A0A8T2JCV6"/>
<proteinExistence type="predicted"/>
<keyword evidence="8" id="KW-0479">Metal-binding</keyword>
<dbReference type="InterPro" id="IPR000571">
    <property type="entry name" value="Znf_CCCH"/>
</dbReference>
<evidence type="ECO:0000256" key="6">
    <source>
        <dbReference type="ARBA" id="ARBA00039886"/>
    </source>
</evidence>
<dbReference type="PANTHER" id="PTHR46527">
    <property type="entry name" value="NUCLEOPORIN-LIKE PROTEIN 2"/>
    <property type="match status" value="1"/>
</dbReference>
<organism evidence="11 12">
    <name type="scientific">Hymenochirus boettgeri</name>
    <name type="common">Congo dwarf clawed frog</name>
    <dbReference type="NCBI Taxonomy" id="247094"/>
    <lineage>
        <taxon>Eukaryota</taxon>
        <taxon>Metazoa</taxon>
        <taxon>Chordata</taxon>
        <taxon>Craniata</taxon>
        <taxon>Vertebrata</taxon>
        <taxon>Euteleostomi</taxon>
        <taxon>Amphibia</taxon>
        <taxon>Batrachia</taxon>
        <taxon>Anura</taxon>
        <taxon>Pipoidea</taxon>
        <taxon>Pipidae</taxon>
        <taxon>Pipinae</taxon>
        <taxon>Hymenochirus</taxon>
    </lineage>
</organism>
<evidence type="ECO:0000256" key="4">
    <source>
        <dbReference type="ARBA" id="ARBA00023242"/>
    </source>
</evidence>
<keyword evidence="4" id="KW-0539">Nucleus</keyword>
<dbReference type="Gene3D" id="4.10.1000.10">
    <property type="entry name" value="Zinc finger, CCCH-type"/>
    <property type="match status" value="1"/>
</dbReference>
<dbReference type="GO" id="GO:0005643">
    <property type="term" value="C:nuclear pore"/>
    <property type="evidence" value="ECO:0007669"/>
    <property type="project" value="UniProtKB-SubCell"/>
</dbReference>
<feature type="zinc finger region" description="C3H1-type" evidence="8">
    <location>
        <begin position="1"/>
        <end position="25"/>
    </location>
</feature>
<dbReference type="GO" id="GO:0008270">
    <property type="term" value="F:zinc ion binding"/>
    <property type="evidence" value="ECO:0007669"/>
    <property type="project" value="UniProtKB-KW"/>
</dbReference>
<comment type="caution">
    <text evidence="11">The sequence shown here is derived from an EMBL/GenBank/DDBJ whole genome shotgun (WGS) entry which is preliminary data.</text>
</comment>
<accession>A0A8T2JCV6</accession>
<keyword evidence="3" id="KW-0813">Transport</keyword>
<keyword evidence="12" id="KW-1185">Reference proteome</keyword>
<evidence type="ECO:0000313" key="12">
    <source>
        <dbReference type="Proteomes" id="UP000812440"/>
    </source>
</evidence>
<feature type="compositionally biased region" description="Low complexity" evidence="9">
    <location>
        <begin position="375"/>
        <end position="389"/>
    </location>
</feature>
<dbReference type="Proteomes" id="UP000812440">
    <property type="component" value="Chromosome 6"/>
</dbReference>
<evidence type="ECO:0000259" key="10">
    <source>
        <dbReference type="PROSITE" id="PS50103"/>
    </source>
</evidence>
<gene>
    <name evidence="11" type="ORF">GDO86_011729</name>
</gene>
<keyword evidence="3" id="KW-0509">mRNA transport</keyword>
<keyword evidence="3" id="KW-0653">Protein transport</keyword>
<feature type="domain" description="C3H1-type" evidence="10">
    <location>
        <begin position="1"/>
        <end position="25"/>
    </location>
</feature>
<dbReference type="PANTHER" id="PTHR46527:SF1">
    <property type="entry name" value="NUCLEOPORIN NUP42"/>
    <property type="match status" value="1"/>
</dbReference>
<reference evidence="11" key="1">
    <citation type="thesis" date="2020" institute="ProQuest LLC" country="789 East Eisenhower Parkway, Ann Arbor, MI, USA">
        <title>Comparative Genomics and Chromosome Evolution.</title>
        <authorList>
            <person name="Mudd A.B."/>
        </authorList>
    </citation>
    <scope>NUCLEOTIDE SEQUENCE</scope>
    <source>
        <strain evidence="11">Female2</strain>
        <tissue evidence="11">Blood</tissue>
    </source>
</reference>
<protein>
    <recommendedName>
        <fullName evidence="6">Nucleoporin NUP42</fullName>
    </recommendedName>
    <alternativeName>
        <fullName evidence="7">Nucleoporin-like protein 2</fullName>
    </alternativeName>
</protein>
<evidence type="ECO:0000256" key="5">
    <source>
        <dbReference type="ARBA" id="ARBA00037262"/>
    </source>
</evidence>
<dbReference type="GO" id="GO:0031965">
    <property type="term" value="C:nuclear membrane"/>
    <property type="evidence" value="ECO:0007669"/>
    <property type="project" value="UniProtKB-SubCell"/>
</dbReference>